<dbReference type="Pfam" id="PF18994">
    <property type="entry name" value="Prophage_tailD1"/>
    <property type="match status" value="1"/>
</dbReference>
<keyword evidence="1" id="KW-0677">Repeat</keyword>
<dbReference type="NCBIfam" id="TIGR01665">
    <property type="entry name" value="put_anti_recept"/>
    <property type="match status" value="1"/>
</dbReference>
<organism evidence="3 4">
    <name type="scientific">Microbacterium resistens</name>
    <dbReference type="NCBI Taxonomy" id="156977"/>
    <lineage>
        <taxon>Bacteria</taxon>
        <taxon>Bacillati</taxon>
        <taxon>Actinomycetota</taxon>
        <taxon>Actinomycetes</taxon>
        <taxon>Micrococcales</taxon>
        <taxon>Microbacteriaceae</taxon>
        <taxon>Microbacterium</taxon>
    </lineage>
</organism>
<evidence type="ECO:0000313" key="3">
    <source>
        <dbReference type="EMBL" id="UGS26318.1"/>
    </source>
</evidence>
<evidence type="ECO:0000256" key="1">
    <source>
        <dbReference type="ARBA" id="ARBA00022737"/>
    </source>
</evidence>
<dbReference type="RefSeq" id="WP_231820025.1">
    <property type="nucleotide sequence ID" value="NZ_CP082781.1"/>
</dbReference>
<proteinExistence type="predicted"/>
<dbReference type="Gene3D" id="2.60.40.10">
    <property type="entry name" value="Immunoglobulins"/>
    <property type="match status" value="1"/>
</dbReference>
<keyword evidence="4" id="KW-1185">Reference proteome</keyword>
<dbReference type="EMBL" id="CP082781">
    <property type="protein sequence ID" value="UGS26318.1"/>
    <property type="molecule type" value="Genomic_DNA"/>
</dbReference>
<protein>
    <submittedName>
        <fullName evidence="3">Phage tail protein</fullName>
    </submittedName>
</protein>
<reference evidence="3 4" key="1">
    <citation type="submission" date="2023-01" db="EMBL/GenBank/DDBJ databases">
        <title>Characterization of estradiol degrading bacteria Microbacterium sp. MZT7 and reveal degrading genes through genome analysis.</title>
        <authorList>
            <person name="Hao P."/>
            <person name="Gao Y."/>
        </authorList>
    </citation>
    <scope>NUCLEOTIDE SEQUENCE [LARGE SCALE GENOMIC DNA]</scope>
    <source>
        <strain evidence="3 4">MZT7</strain>
    </source>
</reference>
<sequence>MGWNDRLSWSGETPLTYPGLNPVAAQRFDGGNLAAGTFPDAVNPARSWSVTYESGSGYGVPAGDWGTQLALNVADPETEQGRLRLPHFAGLWPSSGRLLIGLRVRQGYAMAYCPLMSTRGGSSPVVYLSTYQGGSVRQQVYDGSGDLVLDEYDTPAWAGTTGWQWIGQLVDLDARTSQLAVVRHETGELFVGPALSLSGAVNAASTADLDVLSLQTAGYWTGGHVDEVFVAHPTAAFDFAAFARRIAHASWARGASAAAAGKLTVSDAAVTATAAHTLATGAEPVSWTAAPAPTIQATPHWSADGGATWSTGALPAQFTGLLRWEVPLAAGARFTGIDLLPPEPTLAPIPNQTVNQQETLTIPLDATWAGADPEWTVAAVGVTATITGTTLTIAAGWASGDVPVTVTLRDEWGRSVSRTFTVTVAPLPWTPPPIPQYPRAPIIVHDGAGDTAIIDPRSAVVIDEVNGEQALEFSLPAAHRATGSILPERVVELAGEKYRVRRITTSRQGRVPVVNVRCEAEFYDLAYAGQIDGHDYLQTPAGRAMQDALRDTGWRVGAVTVTTRRTYAVEDTNPLEMLRTIQKHHGGDLVFDSTARTVSLVTQAGRDRGVAFLYGRGLTESKRVVDTTSLVTRIYARNADGQTIAAVNNGKPYVEDFTWTSEVREATYDFAAGTSPWTMLAMTQATLAKRCKPSVSYEFTVADLSYKSGQAVDRFAVGDLVTVVDDELGIREAQRIVRVEHDVVRPWASKITLSAKLRELGGATDGDDGGLNTGSPFAAFDLVPFNLLRNGRFDNALSHWASSGVSLVPGRGTGDNAVRFAGAGLRWIEQTVHPDNRDVYALSLRADAVSGGSVPPLKALVTVEYEDGTSETIPVELA</sequence>
<dbReference type="PROSITE" id="PS50825">
    <property type="entry name" value="HYR"/>
    <property type="match status" value="1"/>
</dbReference>
<dbReference type="InterPro" id="IPR013783">
    <property type="entry name" value="Ig-like_fold"/>
</dbReference>
<dbReference type="InterPro" id="IPR007119">
    <property type="entry name" value="Phage_tail_spike_N"/>
</dbReference>
<dbReference type="InterPro" id="IPR044051">
    <property type="entry name" value="Prophage_tail_N"/>
</dbReference>
<dbReference type="Pfam" id="PF06605">
    <property type="entry name" value="Prophage_tail"/>
    <property type="match status" value="1"/>
</dbReference>
<dbReference type="InterPro" id="IPR003410">
    <property type="entry name" value="HYR_dom"/>
</dbReference>
<dbReference type="InterPro" id="IPR010572">
    <property type="entry name" value="Tail_dom"/>
</dbReference>
<evidence type="ECO:0000259" key="2">
    <source>
        <dbReference type="PROSITE" id="PS50825"/>
    </source>
</evidence>
<name>A0ABY3RTN9_9MICO</name>
<evidence type="ECO:0000313" key="4">
    <source>
        <dbReference type="Proteomes" id="UP001199642"/>
    </source>
</evidence>
<accession>A0ABY3RTN9</accession>
<gene>
    <name evidence="3" type="ORF">K8F61_17080</name>
</gene>
<dbReference type="Proteomes" id="UP001199642">
    <property type="component" value="Chromosome"/>
</dbReference>
<feature type="domain" description="HYR" evidence="2">
    <location>
        <begin position="337"/>
        <end position="426"/>
    </location>
</feature>